<dbReference type="InterPro" id="IPR002659">
    <property type="entry name" value="Glyco_trans_31"/>
</dbReference>
<dbReference type="GO" id="GO:0006493">
    <property type="term" value="P:protein O-linked glycosylation"/>
    <property type="evidence" value="ECO:0007669"/>
    <property type="project" value="TreeGrafter"/>
</dbReference>
<accession>A0A1I8AG24</accession>
<keyword evidence="11" id="KW-1185">Reference proteome</keyword>
<keyword evidence="7 10" id="KW-1133">Transmembrane helix</keyword>
<dbReference type="AlphaFoldDB" id="A0A1I8AG24"/>
<dbReference type="GO" id="GO:0000139">
    <property type="term" value="C:Golgi membrane"/>
    <property type="evidence" value="ECO:0007669"/>
    <property type="project" value="UniProtKB-SubCell"/>
</dbReference>
<evidence type="ECO:0000256" key="5">
    <source>
        <dbReference type="ARBA" id="ARBA00022692"/>
    </source>
</evidence>
<evidence type="ECO:0000256" key="1">
    <source>
        <dbReference type="ARBA" id="ARBA00004323"/>
    </source>
</evidence>
<keyword evidence="3 10" id="KW-0328">Glycosyltransferase</keyword>
<keyword evidence="6 10" id="KW-0735">Signal-anchor</keyword>
<sequence length="155" mass="17915">MTRGYLSFRSGITIPKLIIAVVSIFAVKILLLFLLNETTPRQTQHINATFANYHYEYQIFTHLSPDRCARTKLFVFLISALSSIDQRNVIRNTWAQEKHVKKSVVVFIVGRPINIEQDMALREEVLQYNDIIETTIPDTYNYTAFKVHPKGLLCP</sequence>
<dbReference type="GO" id="GO:0016758">
    <property type="term" value="F:hexosyltransferase activity"/>
    <property type="evidence" value="ECO:0007669"/>
    <property type="project" value="InterPro"/>
</dbReference>
<evidence type="ECO:0000256" key="2">
    <source>
        <dbReference type="ARBA" id="ARBA00008661"/>
    </source>
</evidence>
<dbReference type="Pfam" id="PF01762">
    <property type="entry name" value="Galactosyl_T"/>
    <property type="match status" value="1"/>
</dbReference>
<evidence type="ECO:0000313" key="11">
    <source>
        <dbReference type="Proteomes" id="UP000095287"/>
    </source>
</evidence>
<comment type="subcellular location">
    <subcellularLocation>
        <location evidence="1 10">Golgi apparatus membrane</location>
        <topology evidence="1 10">Single-pass type II membrane protein</topology>
    </subcellularLocation>
</comment>
<name>A0A1I8AG24_9BILA</name>
<evidence type="ECO:0000256" key="3">
    <source>
        <dbReference type="ARBA" id="ARBA00022676"/>
    </source>
</evidence>
<evidence type="ECO:0000256" key="6">
    <source>
        <dbReference type="ARBA" id="ARBA00022968"/>
    </source>
</evidence>
<keyword evidence="8 10" id="KW-0333">Golgi apparatus</keyword>
<evidence type="ECO:0000256" key="4">
    <source>
        <dbReference type="ARBA" id="ARBA00022679"/>
    </source>
</evidence>
<keyword evidence="4" id="KW-0808">Transferase</keyword>
<feature type="transmembrane region" description="Helical" evidence="10">
    <location>
        <begin position="12"/>
        <end position="35"/>
    </location>
</feature>
<proteinExistence type="inferred from homology"/>
<keyword evidence="9 10" id="KW-0472">Membrane</keyword>
<comment type="similarity">
    <text evidence="2 10">Belongs to the glycosyltransferase 31 family.</text>
</comment>
<evidence type="ECO:0000313" key="12">
    <source>
        <dbReference type="WBParaSite" id="L893_g5362.t1"/>
    </source>
</evidence>
<dbReference type="WBParaSite" id="L893_g5362.t1">
    <property type="protein sequence ID" value="L893_g5362.t1"/>
    <property type="gene ID" value="L893_g5362"/>
</dbReference>
<dbReference type="Proteomes" id="UP000095287">
    <property type="component" value="Unplaced"/>
</dbReference>
<dbReference type="PANTHER" id="PTHR11214:SF378">
    <property type="entry name" value="BETA-1,3-GALACTOSYLTRANSFERASE 4"/>
    <property type="match status" value="1"/>
</dbReference>
<evidence type="ECO:0000256" key="10">
    <source>
        <dbReference type="RuleBase" id="RU363063"/>
    </source>
</evidence>
<reference evidence="12" key="1">
    <citation type="submission" date="2016-11" db="UniProtKB">
        <authorList>
            <consortium name="WormBaseParasite"/>
        </authorList>
    </citation>
    <scope>IDENTIFICATION</scope>
</reference>
<protein>
    <recommendedName>
        <fullName evidence="10">Hexosyltransferase</fullName>
        <ecNumber evidence="10">2.4.1.-</ecNumber>
    </recommendedName>
</protein>
<keyword evidence="5 10" id="KW-0812">Transmembrane</keyword>
<evidence type="ECO:0000256" key="8">
    <source>
        <dbReference type="ARBA" id="ARBA00023034"/>
    </source>
</evidence>
<organism evidence="11 12">
    <name type="scientific">Steinernema glaseri</name>
    <dbReference type="NCBI Taxonomy" id="37863"/>
    <lineage>
        <taxon>Eukaryota</taxon>
        <taxon>Metazoa</taxon>
        <taxon>Ecdysozoa</taxon>
        <taxon>Nematoda</taxon>
        <taxon>Chromadorea</taxon>
        <taxon>Rhabditida</taxon>
        <taxon>Tylenchina</taxon>
        <taxon>Panagrolaimomorpha</taxon>
        <taxon>Strongyloidoidea</taxon>
        <taxon>Steinernematidae</taxon>
        <taxon>Steinernema</taxon>
    </lineage>
</organism>
<dbReference type="PANTHER" id="PTHR11214">
    <property type="entry name" value="BETA-1,3-N-ACETYLGLUCOSAMINYLTRANSFERASE"/>
    <property type="match status" value="1"/>
</dbReference>
<evidence type="ECO:0000256" key="9">
    <source>
        <dbReference type="ARBA" id="ARBA00023136"/>
    </source>
</evidence>
<evidence type="ECO:0000256" key="7">
    <source>
        <dbReference type="ARBA" id="ARBA00022989"/>
    </source>
</evidence>
<dbReference type="EC" id="2.4.1.-" evidence="10"/>